<organism evidence="1 2">
    <name type="scientific">Caulobacter vibrioides (strain ATCC 19089 / CIP 103742 / CB 15)</name>
    <name type="common">Caulobacter crescentus</name>
    <dbReference type="NCBI Taxonomy" id="190650"/>
    <lineage>
        <taxon>Bacteria</taxon>
        <taxon>Pseudomonadati</taxon>
        <taxon>Pseudomonadota</taxon>
        <taxon>Alphaproteobacteria</taxon>
        <taxon>Caulobacterales</taxon>
        <taxon>Caulobacteraceae</taxon>
        <taxon>Caulobacter</taxon>
    </lineage>
</organism>
<dbReference type="eggNOG" id="COG5639">
    <property type="taxonomic scope" value="Bacteria"/>
</dbReference>
<dbReference type="PATRIC" id="fig|190650.5.peg.2694"/>
<name>Q9A4Y8_CAUVC</name>
<dbReference type="AlphaFoldDB" id="Q9A4Y8"/>
<dbReference type="HOGENOM" id="CLU_179036_1_1_5"/>
<dbReference type="InterPro" id="IPR018733">
    <property type="entry name" value="DUF2274"/>
</dbReference>
<dbReference type="EnsemblBacteria" id="AAK24650">
    <property type="protein sequence ID" value="AAK24650"/>
    <property type="gene ID" value="CC_2684"/>
</dbReference>
<dbReference type="STRING" id="190650.CC_2684"/>
<keyword evidence="2" id="KW-1185">Reference proteome</keyword>
<dbReference type="PIR" id="F87581">
    <property type="entry name" value="F87581"/>
</dbReference>
<dbReference type="Proteomes" id="UP000001816">
    <property type="component" value="Chromosome"/>
</dbReference>
<sequence length="93" mass="10252">MMAELKLGKLPNRTPVKLTLSIMPDIEDALLDYVAIYNTRRGVEATPADLGAAMLEQFLANDREFIAARKLMLEERAAHDLAAPSAKAREARA</sequence>
<evidence type="ECO:0000313" key="1">
    <source>
        <dbReference type="EMBL" id="AAK24650.1"/>
    </source>
</evidence>
<reference evidence="1 2" key="1">
    <citation type="journal article" date="2001" name="Proc. Natl. Acad. Sci. U.S.A.">
        <title>Complete genome sequence of Caulobacter crescentus.</title>
        <authorList>
            <person name="Nierman W.C."/>
            <person name="Feldblyum T.V."/>
            <person name="Laub M.T."/>
            <person name="Paulsen I.T."/>
            <person name="Nelson K.E."/>
            <person name="Eisen J.A."/>
            <person name="Heidelberg J.F."/>
            <person name="Alley M.R."/>
            <person name="Ohta N."/>
            <person name="Maddock J.R."/>
            <person name="Potocka I."/>
            <person name="Nelson W.C."/>
            <person name="Newton A."/>
            <person name="Stephens C."/>
            <person name="Phadke N.D."/>
            <person name="Ely B."/>
            <person name="DeBoy R.T."/>
            <person name="Dodson R.J."/>
            <person name="Durkin A.S."/>
            <person name="Gwinn M.L."/>
            <person name="Haft D.H."/>
            <person name="Kolonay J.F."/>
            <person name="Smit J."/>
            <person name="Craven M.B."/>
            <person name="Khouri H."/>
            <person name="Shetty J."/>
            <person name="Berry K."/>
            <person name="Utterback T."/>
            <person name="Tran K."/>
            <person name="Wolf A."/>
            <person name="Vamathevan J."/>
            <person name="Ermolaeva M."/>
            <person name="White O."/>
            <person name="Salzberg S.L."/>
            <person name="Venter J.C."/>
            <person name="Shapiro L."/>
            <person name="Fraser C.M."/>
        </authorList>
    </citation>
    <scope>NUCLEOTIDE SEQUENCE [LARGE SCALE GENOMIC DNA]</scope>
    <source>
        <strain evidence="2">ATCC 19089 / CB15</strain>
    </source>
</reference>
<dbReference type="KEGG" id="ccr:CC_2684"/>
<evidence type="ECO:0008006" key="3">
    <source>
        <dbReference type="Google" id="ProtNLM"/>
    </source>
</evidence>
<proteinExistence type="predicted"/>
<accession>Q9A4Y8</accession>
<dbReference type="EMBL" id="AE005673">
    <property type="protein sequence ID" value="AAK24650.1"/>
    <property type="molecule type" value="Genomic_DNA"/>
</dbReference>
<protein>
    <recommendedName>
        <fullName evidence="3">DUF2274 domain-containing protein</fullName>
    </recommendedName>
</protein>
<gene>
    <name evidence="1" type="ordered locus">CC_2684</name>
</gene>
<dbReference type="Pfam" id="PF10038">
    <property type="entry name" value="DUF2274"/>
    <property type="match status" value="1"/>
</dbReference>
<dbReference type="BioCyc" id="CAULO:CC2684-MONOMER"/>
<evidence type="ECO:0000313" key="2">
    <source>
        <dbReference type="Proteomes" id="UP000001816"/>
    </source>
</evidence>